<organism evidence="1 2">
    <name type="scientific">Marine Group III euryarchaeote CG-Epi1</name>
    <dbReference type="NCBI Taxonomy" id="1888995"/>
    <lineage>
        <taxon>Archaea</taxon>
        <taxon>Methanobacteriati</taxon>
        <taxon>Thermoplasmatota</taxon>
        <taxon>Thermoplasmata</taxon>
        <taxon>Candidatus Thermoprofundales</taxon>
    </lineage>
</organism>
<dbReference type="AlphaFoldDB" id="A0A1J5TUS8"/>
<dbReference type="STRING" id="1888995.BD935_02390"/>
<comment type="caution">
    <text evidence="1">The sequence shown here is derived from an EMBL/GenBank/DDBJ whole genome shotgun (WGS) entry which is preliminary data.</text>
</comment>
<sequence length="219" mass="24982">MSELLRNTVSSKLKNNAAKKALVLSPHTDDAELGCGGTIAKLIEEGWKVHVIYFSAVAERYPNLVEEAANSGKILGITHEVLDFHTRFFPRDRQEILQALYDHSRSINYDLVFTPTTTDIHQDHGVVTAEAKRAFRNCTLLGYELPWNNLSVSLNCFIPLEERHIKKKILALDCYDSQKHNPYFSEKFFRSVVKMRGIQLSSPFAEGFETIKVRLDQLL</sequence>
<dbReference type="EMBL" id="MIZA01000022">
    <property type="protein sequence ID" value="OIR17548.1"/>
    <property type="molecule type" value="Genomic_DNA"/>
</dbReference>
<dbReference type="PANTHER" id="PTHR12993:SF11">
    <property type="entry name" value="N-ACETYLGLUCOSAMINYL-PHOSPHATIDYLINOSITOL DE-N-ACETYLASE"/>
    <property type="match status" value="1"/>
</dbReference>
<evidence type="ECO:0008006" key="3">
    <source>
        <dbReference type="Google" id="ProtNLM"/>
    </source>
</evidence>
<dbReference type="SUPFAM" id="SSF102588">
    <property type="entry name" value="LmbE-like"/>
    <property type="match status" value="1"/>
</dbReference>
<proteinExistence type="predicted"/>
<evidence type="ECO:0000313" key="2">
    <source>
        <dbReference type="Proteomes" id="UP000183080"/>
    </source>
</evidence>
<dbReference type="GO" id="GO:0016811">
    <property type="term" value="F:hydrolase activity, acting on carbon-nitrogen (but not peptide) bonds, in linear amides"/>
    <property type="evidence" value="ECO:0007669"/>
    <property type="project" value="TreeGrafter"/>
</dbReference>
<dbReference type="InterPro" id="IPR024078">
    <property type="entry name" value="LmbE-like_dom_sf"/>
</dbReference>
<gene>
    <name evidence="1" type="ORF">BD935_02390</name>
</gene>
<accession>A0A1J5TUS8</accession>
<dbReference type="PANTHER" id="PTHR12993">
    <property type="entry name" value="N-ACETYLGLUCOSAMINYL-PHOSPHATIDYLINOSITOL DE-N-ACETYLASE-RELATED"/>
    <property type="match status" value="1"/>
</dbReference>
<dbReference type="InterPro" id="IPR003737">
    <property type="entry name" value="GlcNAc_PI_deacetylase-related"/>
</dbReference>
<reference evidence="1 2" key="1">
    <citation type="submission" date="2016-08" db="EMBL/GenBank/DDBJ databases">
        <title>New Insights into Marine Group III Euryarchaeota, from dark to light.</title>
        <authorList>
            <person name="Haro-Moreno J.M."/>
            <person name="Rodriguez-Valera F."/>
            <person name="Lopez-Garcia P."/>
            <person name="Moreira D."/>
            <person name="Martin-Cuadrado A.B."/>
        </authorList>
    </citation>
    <scope>NUCLEOTIDE SEQUENCE [LARGE SCALE GENOMIC DNA]</scope>
    <source>
        <strain evidence="1">CG-Epi1</strain>
    </source>
</reference>
<name>A0A1J5TUS8_9ARCH</name>
<dbReference type="Gene3D" id="3.40.50.10320">
    <property type="entry name" value="LmbE-like"/>
    <property type="match status" value="1"/>
</dbReference>
<dbReference type="Pfam" id="PF02585">
    <property type="entry name" value="PIG-L"/>
    <property type="match status" value="1"/>
</dbReference>
<dbReference type="Proteomes" id="UP000183080">
    <property type="component" value="Unassembled WGS sequence"/>
</dbReference>
<evidence type="ECO:0000313" key="1">
    <source>
        <dbReference type="EMBL" id="OIR17548.1"/>
    </source>
</evidence>
<protein>
    <recommendedName>
        <fullName evidence="3">LmbE family protein</fullName>
    </recommendedName>
</protein>